<dbReference type="AlphaFoldDB" id="A0AAJ0H1W2"/>
<evidence type="ECO:0000256" key="1">
    <source>
        <dbReference type="SAM" id="MobiDB-lite"/>
    </source>
</evidence>
<reference evidence="2" key="2">
    <citation type="submission" date="2023-06" db="EMBL/GenBank/DDBJ databases">
        <authorList>
            <consortium name="Lawrence Berkeley National Laboratory"/>
            <person name="Mondo S.J."/>
            <person name="Hensen N."/>
            <person name="Bonometti L."/>
            <person name="Westerberg I."/>
            <person name="Brannstrom I.O."/>
            <person name="Guillou S."/>
            <person name="Cros-Aarteil S."/>
            <person name="Calhoun S."/>
            <person name="Haridas S."/>
            <person name="Kuo A."/>
            <person name="Pangilinan J."/>
            <person name="Riley R."/>
            <person name="Labutti K."/>
            <person name="Andreopoulos B."/>
            <person name="Lipzen A."/>
            <person name="Chen C."/>
            <person name="Yanf M."/>
            <person name="Daum C."/>
            <person name="Ng V."/>
            <person name="Clum A."/>
            <person name="Steindorff A."/>
            <person name="Ohm R."/>
            <person name="Martin F."/>
            <person name="Silar P."/>
            <person name="Natvig D."/>
            <person name="Lalanne C."/>
            <person name="Gautier V."/>
            <person name="Ament-Velasquez S.L."/>
            <person name="Kruys A."/>
            <person name="Hutchinson M.I."/>
            <person name="Powell A.J."/>
            <person name="Barry K."/>
            <person name="Miller A.N."/>
            <person name="Grigoriev I.V."/>
            <person name="Debuchy R."/>
            <person name="Gladieux P."/>
            <person name="Thoren M.H."/>
            <person name="Johannesson H."/>
        </authorList>
    </citation>
    <scope>NUCLEOTIDE SEQUENCE</scope>
    <source>
        <strain evidence="2">CBS 333.67</strain>
    </source>
</reference>
<evidence type="ECO:0000313" key="2">
    <source>
        <dbReference type="EMBL" id="KAK3310212.1"/>
    </source>
</evidence>
<protein>
    <submittedName>
        <fullName evidence="2">Uncharacterized protein</fullName>
    </submittedName>
</protein>
<dbReference type="RefSeq" id="XP_062725992.1">
    <property type="nucleotide sequence ID" value="XM_062868329.1"/>
</dbReference>
<reference evidence="2" key="1">
    <citation type="journal article" date="2023" name="Mol. Phylogenet. Evol.">
        <title>Genome-scale phylogeny and comparative genomics of the fungal order Sordariales.</title>
        <authorList>
            <person name="Hensen N."/>
            <person name="Bonometti L."/>
            <person name="Westerberg I."/>
            <person name="Brannstrom I.O."/>
            <person name="Guillou S."/>
            <person name="Cros-Aarteil S."/>
            <person name="Calhoun S."/>
            <person name="Haridas S."/>
            <person name="Kuo A."/>
            <person name="Mondo S."/>
            <person name="Pangilinan J."/>
            <person name="Riley R."/>
            <person name="LaButti K."/>
            <person name="Andreopoulos B."/>
            <person name="Lipzen A."/>
            <person name="Chen C."/>
            <person name="Yan M."/>
            <person name="Daum C."/>
            <person name="Ng V."/>
            <person name="Clum A."/>
            <person name="Steindorff A."/>
            <person name="Ohm R.A."/>
            <person name="Martin F."/>
            <person name="Silar P."/>
            <person name="Natvig D.O."/>
            <person name="Lalanne C."/>
            <person name="Gautier V."/>
            <person name="Ament-Velasquez S.L."/>
            <person name="Kruys A."/>
            <person name="Hutchinson M.I."/>
            <person name="Powell A.J."/>
            <person name="Barry K."/>
            <person name="Miller A.N."/>
            <person name="Grigoriev I.V."/>
            <person name="Debuchy R."/>
            <person name="Gladieux P."/>
            <person name="Hiltunen Thoren M."/>
            <person name="Johannesson H."/>
        </authorList>
    </citation>
    <scope>NUCLEOTIDE SEQUENCE</scope>
    <source>
        <strain evidence="2">CBS 333.67</strain>
    </source>
</reference>
<dbReference type="EMBL" id="JAUDZG010000001">
    <property type="protein sequence ID" value="KAK3310212.1"/>
    <property type="molecule type" value="Genomic_DNA"/>
</dbReference>
<gene>
    <name evidence="2" type="ORF">B0T15DRAFT_517756</name>
</gene>
<feature type="region of interest" description="Disordered" evidence="1">
    <location>
        <begin position="11"/>
        <end position="92"/>
    </location>
</feature>
<accession>A0AAJ0H1W2</accession>
<comment type="caution">
    <text evidence="2">The sequence shown here is derived from an EMBL/GenBank/DDBJ whole genome shotgun (WGS) entry which is preliminary data.</text>
</comment>
<proteinExistence type="predicted"/>
<feature type="compositionally biased region" description="Basic and acidic residues" evidence="1">
    <location>
        <begin position="21"/>
        <end position="39"/>
    </location>
</feature>
<name>A0AAJ0H1W2_9PEZI</name>
<dbReference type="Proteomes" id="UP001273166">
    <property type="component" value="Unassembled WGS sequence"/>
</dbReference>
<organism evidence="2 3">
    <name type="scientific">Chaetomium strumarium</name>
    <dbReference type="NCBI Taxonomy" id="1170767"/>
    <lineage>
        <taxon>Eukaryota</taxon>
        <taxon>Fungi</taxon>
        <taxon>Dikarya</taxon>
        <taxon>Ascomycota</taxon>
        <taxon>Pezizomycotina</taxon>
        <taxon>Sordariomycetes</taxon>
        <taxon>Sordariomycetidae</taxon>
        <taxon>Sordariales</taxon>
        <taxon>Chaetomiaceae</taxon>
        <taxon>Chaetomium</taxon>
    </lineage>
</organism>
<evidence type="ECO:0000313" key="3">
    <source>
        <dbReference type="Proteomes" id="UP001273166"/>
    </source>
</evidence>
<keyword evidence="3" id="KW-1185">Reference proteome</keyword>
<sequence length="245" mass="28516">MDLRGYSLPIHTPYYPHLRGRSGETKPDLRDPYMYEPDHSVGNLSLSEDQPEDMPYWTGSPKRHAHRGSPRGSDHNPRERKKPLGMPRKENPGIDVALRNLHHEVSTSLKMFQAFVQCFESQVKPLQDWAEDYTLDTVWRNKVKDQFRGKRDRGKFEGAAARFLDNRTTIKNAVRNAKSLNEACDDKYKIEREIRTAKKALLYCDGIIDLAERSPSERLACKQLVTELEEVKCLLERRKHPWICK</sequence>
<dbReference type="GeneID" id="87887158"/>